<comment type="caution">
    <text evidence="2">The sequence shown here is derived from an EMBL/GenBank/DDBJ whole genome shotgun (WGS) entry which is preliminary data.</text>
</comment>
<dbReference type="RefSeq" id="WP_179656972.1">
    <property type="nucleotide sequence ID" value="NZ_JACBZR010000001.1"/>
</dbReference>
<dbReference type="EMBL" id="JACBZR010000001">
    <property type="protein sequence ID" value="NYI76316.1"/>
    <property type="molecule type" value="Genomic_DNA"/>
</dbReference>
<dbReference type="AlphaFoldDB" id="A0A7Z0DIP7"/>
<evidence type="ECO:0000313" key="2">
    <source>
        <dbReference type="EMBL" id="NYI76316.1"/>
    </source>
</evidence>
<dbReference type="Gene3D" id="3.90.550.10">
    <property type="entry name" value="Spore Coat Polysaccharide Biosynthesis Protein SpsA, Chain A"/>
    <property type="match status" value="1"/>
</dbReference>
<dbReference type="InterPro" id="IPR029044">
    <property type="entry name" value="Nucleotide-diphossugar_trans"/>
</dbReference>
<proteinExistence type="predicted"/>
<name>A0A7Z0DIP7_9ACTN</name>
<dbReference type="SUPFAM" id="SSF53448">
    <property type="entry name" value="Nucleotide-diphospho-sugar transferases"/>
    <property type="match status" value="1"/>
</dbReference>
<dbReference type="GO" id="GO:0016740">
    <property type="term" value="F:transferase activity"/>
    <property type="evidence" value="ECO:0007669"/>
    <property type="project" value="UniProtKB-KW"/>
</dbReference>
<dbReference type="InterPro" id="IPR050834">
    <property type="entry name" value="Glycosyltransf_2"/>
</dbReference>
<dbReference type="InterPro" id="IPR001173">
    <property type="entry name" value="Glyco_trans_2-like"/>
</dbReference>
<dbReference type="PANTHER" id="PTHR43685">
    <property type="entry name" value="GLYCOSYLTRANSFERASE"/>
    <property type="match status" value="1"/>
</dbReference>
<dbReference type="Pfam" id="PF00535">
    <property type="entry name" value="Glycos_transf_2"/>
    <property type="match status" value="1"/>
</dbReference>
<dbReference type="PANTHER" id="PTHR43685:SF2">
    <property type="entry name" value="GLYCOSYLTRANSFERASE 2-LIKE DOMAIN-CONTAINING PROTEIN"/>
    <property type="match status" value="1"/>
</dbReference>
<evidence type="ECO:0000259" key="1">
    <source>
        <dbReference type="Pfam" id="PF00535"/>
    </source>
</evidence>
<organism evidence="2 3">
    <name type="scientific">Nocardioides panzhihuensis</name>
    <dbReference type="NCBI Taxonomy" id="860243"/>
    <lineage>
        <taxon>Bacteria</taxon>
        <taxon>Bacillati</taxon>
        <taxon>Actinomycetota</taxon>
        <taxon>Actinomycetes</taxon>
        <taxon>Propionibacteriales</taxon>
        <taxon>Nocardioidaceae</taxon>
        <taxon>Nocardioides</taxon>
    </lineage>
</organism>
<feature type="domain" description="Glycosyltransferase 2-like" evidence="1">
    <location>
        <begin position="8"/>
        <end position="142"/>
    </location>
</feature>
<sequence>MTRTPGLTIVIPTYNRAELLDRCVGSALHDVVDRRDLRTRVRVVVADDRSDSEAALRMLDALGSRYSSDLLKIVRLPRNTGGASMPRNTALDHVETSHVFFVDSDDYLGAGSAERLLDILDRRPELDYLAVNTVSDSERVRELTVTEEFKPVDFPDAAGSLSCKRIYRFERLRDLGLRFDESMTVFEDCLFTFSYLAHAADMAVAGGHDYYHFSGHSSVGPVEDGHLSRRDHTRGYFAHHRVADMLRFLEGALLELAAADVSDQVRTTVAVDVLLPRFFRIMGFRRFLGFVSNKDRQRGLFRRARILFGSSLYTKEYVLAGLESAHGRDLEAIFADDLERFLA</sequence>
<gene>
    <name evidence="2" type="ORF">BJ988_000964</name>
</gene>
<reference evidence="2 3" key="1">
    <citation type="submission" date="2020-07" db="EMBL/GenBank/DDBJ databases">
        <title>Sequencing the genomes of 1000 actinobacteria strains.</title>
        <authorList>
            <person name="Klenk H.-P."/>
        </authorList>
    </citation>
    <scope>NUCLEOTIDE SEQUENCE [LARGE SCALE GENOMIC DNA]</scope>
    <source>
        <strain evidence="2 3">DSM 26487</strain>
    </source>
</reference>
<evidence type="ECO:0000313" key="3">
    <source>
        <dbReference type="Proteomes" id="UP000564496"/>
    </source>
</evidence>
<dbReference type="CDD" id="cd00761">
    <property type="entry name" value="Glyco_tranf_GTA_type"/>
    <property type="match status" value="1"/>
</dbReference>
<protein>
    <submittedName>
        <fullName evidence="2">Glycosyltransferase involved in cell wall biosynthesis</fullName>
    </submittedName>
</protein>
<accession>A0A7Z0DIP7</accession>
<keyword evidence="3" id="KW-1185">Reference proteome</keyword>
<dbReference type="Proteomes" id="UP000564496">
    <property type="component" value="Unassembled WGS sequence"/>
</dbReference>
<keyword evidence="2" id="KW-0808">Transferase</keyword>